<protein>
    <recommendedName>
        <fullName evidence="4">PhcA</fullName>
    </recommendedName>
</protein>
<sequence>MNPPNGASQRHAAAIDQAVNTNGERLPKPERFEAGDGDKHKHTHGSIEKVLESAGFRHDEIRAIYYGNWLRDYSQLLDPKIVRATTMPKNFPDLLSRDALTRIVDVLAVKEFTDLMLIDRPLFVVTPERLGVYRPSEHIDNPKTVNPDPADPKERDADFEDWVLPDDPALQVDYDTSMKRYIQRSADVMAAGLEIAAKAGPESTDGLRNMGAALHILEDFFAHSNFVELSLIKLGYTDVLPWTSKADCKHQLPLVTGMFSSSDIIASLAEPLGKILFATDEQPFEPIKAGERYERDEIMQIVLSEHPDPQMLAAYEAFLAARDQWAELPFSEQVEEFSDFIGTPGRLIGNAFGFTMQSMTTWFGNTIDDLQTLFGDDPNSSGSTDPTHSQLAKDHAEHPLHALAALLARKAVLQVGQSMLGQWHGKDQADHPATVAAGFFTHPMDSDWQDESVQEWAKANFNRVRQAGNRSALEKAQTYILDTVREDVNRFSQDSTGLLSVFLGGGPTVLGLLGSILGR</sequence>
<comment type="caution">
    <text evidence="2">The sequence shown here is derived from an EMBL/GenBank/DDBJ whole genome shotgun (WGS) entry which is preliminary data.</text>
</comment>
<dbReference type="RefSeq" id="WP_084919692.1">
    <property type="nucleotide sequence ID" value="NZ_MTSA01000021.1"/>
</dbReference>
<dbReference type="OrthoDB" id="6717961at2"/>
<name>A0A244EKX6_PSESX</name>
<dbReference type="EMBL" id="MTSA01000021">
    <property type="protein sequence ID" value="OUM05161.1"/>
    <property type="molecule type" value="Genomic_DNA"/>
</dbReference>
<feature type="region of interest" description="Disordered" evidence="1">
    <location>
        <begin position="1"/>
        <end position="44"/>
    </location>
</feature>
<evidence type="ECO:0000313" key="3">
    <source>
        <dbReference type="Proteomes" id="UP000195128"/>
    </source>
</evidence>
<dbReference type="Proteomes" id="UP000195128">
    <property type="component" value="Unassembled WGS sequence"/>
</dbReference>
<proteinExistence type="predicted"/>
<feature type="region of interest" description="Disordered" evidence="1">
    <location>
        <begin position="374"/>
        <end position="395"/>
    </location>
</feature>
<gene>
    <name evidence="2" type="ORF">BW686_22730</name>
</gene>
<dbReference type="Pfam" id="PF07217">
    <property type="entry name" value="Het-C"/>
    <property type="match status" value="1"/>
</dbReference>
<organism evidence="2 3">
    <name type="scientific">Pseudomonas syringae</name>
    <dbReference type="NCBI Taxonomy" id="317"/>
    <lineage>
        <taxon>Bacteria</taxon>
        <taxon>Pseudomonadati</taxon>
        <taxon>Pseudomonadota</taxon>
        <taxon>Gammaproteobacteria</taxon>
        <taxon>Pseudomonadales</taxon>
        <taxon>Pseudomonadaceae</taxon>
        <taxon>Pseudomonas</taxon>
    </lineage>
</organism>
<dbReference type="AlphaFoldDB" id="A0A244EKX6"/>
<evidence type="ECO:0008006" key="4">
    <source>
        <dbReference type="Google" id="ProtNLM"/>
    </source>
</evidence>
<accession>A0A244EKX6</accession>
<feature type="compositionally biased region" description="Basic and acidic residues" evidence="1">
    <location>
        <begin position="25"/>
        <end position="44"/>
    </location>
</feature>
<dbReference type="PANTHER" id="PTHR14905:SF7">
    <property type="entry name" value="VON WILLEBRAND FACTOR A DOMAIN-CONTAINING PROTEIN 7"/>
    <property type="match status" value="1"/>
</dbReference>
<dbReference type="InterPro" id="IPR010816">
    <property type="entry name" value="Het-C"/>
</dbReference>
<feature type="compositionally biased region" description="Polar residues" evidence="1">
    <location>
        <begin position="378"/>
        <end position="390"/>
    </location>
</feature>
<dbReference type="PANTHER" id="PTHR14905">
    <property type="entry name" value="NG37"/>
    <property type="match status" value="1"/>
</dbReference>
<reference evidence="2 3" key="1">
    <citation type="submission" date="2017-01" db="EMBL/GenBank/DDBJ databases">
        <authorList>
            <person name="Mah S.A."/>
            <person name="Swanson W.J."/>
            <person name="Moy G.W."/>
            <person name="Vacquier V.D."/>
        </authorList>
    </citation>
    <scope>NUCLEOTIDE SEQUENCE [LARGE SCALE GENOMIC DNA]</scope>
    <source>
        <strain evidence="2">PDD-32b-74</strain>
    </source>
</reference>
<evidence type="ECO:0000313" key="2">
    <source>
        <dbReference type="EMBL" id="OUM05161.1"/>
    </source>
</evidence>
<dbReference type="InterPro" id="IPR052577">
    <property type="entry name" value="VWA7"/>
</dbReference>
<feature type="region of interest" description="Disordered" evidence="1">
    <location>
        <begin position="135"/>
        <end position="155"/>
    </location>
</feature>
<evidence type="ECO:0000256" key="1">
    <source>
        <dbReference type="SAM" id="MobiDB-lite"/>
    </source>
</evidence>